<keyword evidence="7" id="KW-1185">Reference proteome</keyword>
<evidence type="ECO:0000313" key="6">
    <source>
        <dbReference type="EMBL" id="KAK8388536.1"/>
    </source>
</evidence>
<keyword evidence="3" id="KW-0805">Transcription regulation</keyword>
<protein>
    <recommendedName>
        <fullName evidence="8">Mediator of RNA polymerase II transcription subunit 27</fullName>
    </recommendedName>
</protein>
<keyword evidence="4" id="KW-0804">Transcription</keyword>
<name>A0AAW0TPE3_SCYPA</name>
<proteinExistence type="inferred from homology"/>
<dbReference type="Pfam" id="PF11571">
    <property type="entry name" value="Med27"/>
    <property type="match status" value="1"/>
</dbReference>
<evidence type="ECO:0000313" key="7">
    <source>
        <dbReference type="Proteomes" id="UP001487740"/>
    </source>
</evidence>
<evidence type="ECO:0000256" key="5">
    <source>
        <dbReference type="ARBA" id="ARBA00023242"/>
    </source>
</evidence>
<dbReference type="InterPro" id="IPR021627">
    <property type="entry name" value="Mediator_Med27"/>
</dbReference>
<organism evidence="6 7">
    <name type="scientific">Scylla paramamosain</name>
    <name type="common">Mud crab</name>
    <dbReference type="NCBI Taxonomy" id="85552"/>
    <lineage>
        <taxon>Eukaryota</taxon>
        <taxon>Metazoa</taxon>
        <taxon>Ecdysozoa</taxon>
        <taxon>Arthropoda</taxon>
        <taxon>Crustacea</taxon>
        <taxon>Multicrustacea</taxon>
        <taxon>Malacostraca</taxon>
        <taxon>Eumalacostraca</taxon>
        <taxon>Eucarida</taxon>
        <taxon>Decapoda</taxon>
        <taxon>Pleocyemata</taxon>
        <taxon>Brachyura</taxon>
        <taxon>Eubrachyura</taxon>
        <taxon>Portunoidea</taxon>
        <taxon>Portunidae</taxon>
        <taxon>Portuninae</taxon>
        <taxon>Scylla</taxon>
    </lineage>
</organism>
<comment type="caution">
    <text evidence="6">The sequence shown here is derived from an EMBL/GenBank/DDBJ whole genome shotgun (WGS) entry which is preliminary data.</text>
</comment>
<reference evidence="6 7" key="1">
    <citation type="submission" date="2023-03" db="EMBL/GenBank/DDBJ databases">
        <title>High-quality genome of Scylla paramamosain provides insights in environmental adaptation.</title>
        <authorList>
            <person name="Zhang L."/>
        </authorList>
    </citation>
    <scope>NUCLEOTIDE SEQUENCE [LARGE SCALE GENOMIC DNA]</scope>
    <source>
        <strain evidence="6">LZ_2023a</strain>
        <tissue evidence="6">Muscle</tissue>
    </source>
</reference>
<dbReference type="EMBL" id="JARAKH010000028">
    <property type="protein sequence ID" value="KAK8388536.1"/>
    <property type="molecule type" value="Genomic_DNA"/>
</dbReference>
<comment type="similarity">
    <text evidence="2">Belongs to the Mediator complex subunit 27 family.</text>
</comment>
<evidence type="ECO:0000256" key="4">
    <source>
        <dbReference type="ARBA" id="ARBA00023163"/>
    </source>
</evidence>
<dbReference type="AlphaFoldDB" id="A0AAW0TPE3"/>
<dbReference type="GO" id="GO:0016592">
    <property type="term" value="C:mediator complex"/>
    <property type="evidence" value="ECO:0007669"/>
    <property type="project" value="InterPro"/>
</dbReference>
<dbReference type="GO" id="GO:0003713">
    <property type="term" value="F:transcription coactivator activity"/>
    <property type="evidence" value="ECO:0007669"/>
    <property type="project" value="TreeGrafter"/>
</dbReference>
<dbReference type="PANTHER" id="PTHR13130:SF4">
    <property type="entry name" value="MEDIATOR OF RNA POLYMERASE II TRANSCRIPTION SUBUNIT 27"/>
    <property type="match status" value="1"/>
</dbReference>
<dbReference type="GO" id="GO:0006357">
    <property type="term" value="P:regulation of transcription by RNA polymerase II"/>
    <property type="evidence" value="ECO:0007669"/>
    <property type="project" value="TreeGrafter"/>
</dbReference>
<keyword evidence="5" id="KW-0539">Nucleus</keyword>
<dbReference type="Proteomes" id="UP001487740">
    <property type="component" value="Unassembled WGS sequence"/>
</dbReference>
<gene>
    <name evidence="6" type="ORF">O3P69_020488</name>
</gene>
<accession>A0AAW0TPE3</accession>
<evidence type="ECO:0000256" key="1">
    <source>
        <dbReference type="ARBA" id="ARBA00004123"/>
    </source>
</evidence>
<evidence type="ECO:0008006" key="8">
    <source>
        <dbReference type="Google" id="ProtNLM"/>
    </source>
</evidence>
<sequence length="352" mass="39900">MCEEKGKPSIQYTRCRYEERRAKAAFKCVPVLVFTVARNVLKFSRAPSRMAAPEGSSVEVLTVSLNTLRSLRSTVTQFLKTLAEGPKYENNQDGEGDLLEVTTKAMGEIRNKLRELETQMAGLTPSSVPVNLGNTGLLSLDPSPDKLPQYYQLLDCYTYMEKVHSYSTTLHSVLSANNLKRSALSAKRRRPIQLNHNVPQQQVDMLIQGINQMFQDMNLTLSRPFGNNAVVQVALGRVLKAVVTFKGILIEWVVVRAHNESLLDEDGKVDLYTPSQYKVFQKVTDNANAAMLNFCSPGFSDLSVRSFFTWLHSFVSLFTDVCKKCNYHLHNHMPPTWREFRTLDPFHEECKP</sequence>
<comment type="subcellular location">
    <subcellularLocation>
        <location evidence="1">Nucleus</location>
    </subcellularLocation>
</comment>
<evidence type="ECO:0000256" key="2">
    <source>
        <dbReference type="ARBA" id="ARBA00008048"/>
    </source>
</evidence>
<evidence type="ECO:0000256" key="3">
    <source>
        <dbReference type="ARBA" id="ARBA00023015"/>
    </source>
</evidence>
<dbReference type="PANTHER" id="PTHR13130">
    <property type="entry name" value="34 KDA TRANSCRIPTIONAL CO-ACTIVATOR-RELATED"/>
    <property type="match status" value="1"/>
</dbReference>